<name>A0A2C5XA57_9HYPO</name>
<feature type="compositionally biased region" description="Polar residues" evidence="11">
    <location>
        <begin position="240"/>
        <end position="250"/>
    </location>
</feature>
<feature type="compositionally biased region" description="Low complexity" evidence="11">
    <location>
        <begin position="85"/>
        <end position="95"/>
    </location>
</feature>
<dbReference type="PROSITE" id="PS00197">
    <property type="entry name" value="2FE2S_FER_1"/>
    <property type="match status" value="1"/>
</dbReference>
<dbReference type="AlphaFoldDB" id="A0A2C5XA57"/>
<dbReference type="CDD" id="cd18008">
    <property type="entry name" value="DEXDc_SHPRH-like"/>
    <property type="match status" value="1"/>
</dbReference>
<evidence type="ECO:0008006" key="17">
    <source>
        <dbReference type="Google" id="ProtNLM"/>
    </source>
</evidence>
<feature type="compositionally biased region" description="Polar residues" evidence="11">
    <location>
        <begin position="260"/>
        <end position="270"/>
    </location>
</feature>
<dbReference type="PANTHER" id="PTHR45626">
    <property type="entry name" value="TRANSCRIPTION TERMINATION FACTOR 2-RELATED"/>
    <property type="match status" value="1"/>
</dbReference>
<feature type="compositionally biased region" description="Low complexity" evidence="11">
    <location>
        <begin position="8"/>
        <end position="18"/>
    </location>
</feature>
<keyword evidence="6" id="KW-0347">Helicase</keyword>
<dbReference type="Pfam" id="PF00271">
    <property type="entry name" value="Helicase_C"/>
    <property type="match status" value="1"/>
</dbReference>
<dbReference type="InterPro" id="IPR049730">
    <property type="entry name" value="SNF2/RAD54-like_C"/>
</dbReference>
<dbReference type="PROSITE" id="PS50089">
    <property type="entry name" value="ZF_RING_2"/>
    <property type="match status" value="1"/>
</dbReference>
<evidence type="ECO:0000259" key="13">
    <source>
        <dbReference type="PROSITE" id="PS51192"/>
    </source>
</evidence>
<dbReference type="SMART" id="SM00487">
    <property type="entry name" value="DEXDc"/>
    <property type="match status" value="1"/>
</dbReference>
<dbReference type="Gene3D" id="3.40.50.10810">
    <property type="entry name" value="Tandem AAA-ATPase domain"/>
    <property type="match status" value="1"/>
</dbReference>
<dbReference type="InterPro" id="IPR000330">
    <property type="entry name" value="SNF2_N"/>
</dbReference>
<dbReference type="Pfam" id="PF00176">
    <property type="entry name" value="SNF2-rel_dom"/>
    <property type="match status" value="1"/>
</dbReference>
<dbReference type="InterPro" id="IPR001841">
    <property type="entry name" value="Znf_RING"/>
</dbReference>
<feature type="region of interest" description="Disordered" evidence="11">
    <location>
        <begin position="1"/>
        <end position="32"/>
    </location>
</feature>
<dbReference type="GO" id="GO:0005737">
    <property type="term" value="C:cytoplasm"/>
    <property type="evidence" value="ECO:0007669"/>
    <property type="project" value="TreeGrafter"/>
</dbReference>
<dbReference type="InterPro" id="IPR038718">
    <property type="entry name" value="SNF2-like_sf"/>
</dbReference>
<dbReference type="InterPro" id="IPR050628">
    <property type="entry name" value="SNF2_RAD54_helicase_TF"/>
</dbReference>
<dbReference type="PROSITE" id="PS51192">
    <property type="entry name" value="HELICASE_ATP_BIND_1"/>
    <property type="match status" value="1"/>
</dbReference>
<dbReference type="SMART" id="SM00490">
    <property type="entry name" value="HELICc"/>
    <property type="match status" value="1"/>
</dbReference>
<dbReference type="GO" id="GO:0008270">
    <property type="term" value="F:zinc ion binding"/>
    <property type="evidence" value="ECO:0007669"/>
    <property type="project" value="UniProtKB-KW"/>
</dbReference>
<dbReference type="GO" id="GO:0000724">
    <property type="term" value="P:double-strand break repair via homologous recombination"/>
    <property type="evidence" value="ECO:0007669"/>
    <property type="project" value="TreeGrafter"/>
</dbReference>
<dbReference type="CDD" id="cd18793">
    <property type="entry name" value="SF2_C_SNF"/>
    <property type="match status" value="1"/>
</dbReference>
<dbReference type="SMART" id="SM00184">
    <property type="entry name" value="RING"/>
    <property type="match status" value="1"/>
</dbReference>
<feature type="domain" description="Helicase ATP-binding" evidence="13">
    <location>
        <begin position="370"/>
        <end position="558"/>
    </location>
</feature>
<dbReference type="InterPro" id="IPR013083">
    <property type="entry name" value="Znf_RING/FYVE/PHD"/>
</dbReference>
<gene>
    <name evidence="15" type="ORF">CDD81_5094</name>
</gene>
<feature type="compositionally biased region" description="Basic and acidic residues" evidence="11">
    <location>
        <begin position="19"/>
        <end position="28"/>
    </location>
</feature>
<dbReference type="SUPFAM" id="SSF57850">
    <property type="entry name" value="RING/U-box"/>
    <property type="match status" value="1"/>
</dbReference>
<dbReference type="GO" id="GO:0008094">
    <property type="term" value="F:ATP-dependent activity, acting on DNA"/>
    <property type="evidence" value="ECO:0007669"/>
    <property type="project" value="TreeGrafter"/>
</dbReference>
<keyword evidence="8" id="KW-0067">ATP-binding</keyword>
<keyword evidence="10" id="KW-0175">Coiled coil</keyword>
<dbReference type="InterPro" id="IPR006058">
    <property type="entry name" value="2Fe2S_fd_BS"/>
</dbReference>
<comment type="caution">
    <text evidence="15">The sequence shown here is derived from an EMBL/GenBank/DDBJ whole genome shotgun (WGS) entry which is preliminary data.</text>
</comment>
<keyword evidence="7" id="KW-0862">Zinc</keyword>
<evidence type="ECO:0000256" key="11">
    <source>
        <dbReference type="SAM" id="MobiDB-lite"/>
    </source>
</evidence>
<evidence type="ECO:0000259" key="12">
    <source>
        <dbReference type="PROSITE" id="PS50089"/>
    </source>
</evidence>
<dbReference type="PANTHER" id="PTHR45626:SF16">
    <property type="entry name" value="ATP-DEPENDENT HELICASE ULS1"/>
    <property type="match status" value="1"/>
</dbReference>
<dbReference type="Pfam" id="PF00097">
    <property type="entry name" value="zf-C3HC4"/>
    <property type="match status" value="1"/>
</dbReference>
<feature type="region of interest" description="Disordered" evidence="11">
    <location>
        <begin position="215"/>
        <end position="278"/>
    </location>
</feature>
<dbReference type="InterPro" id="IPR018957">
    <property type="entry name" value="Znf_C3HC4_RING-type"/>
</dbReference>
<keyword evidence="5" id="KW-0378">Hydrolase</keyword>
<evidence type="ECO:0000256" key="9">
    <source>
        <dbReference type="PROSITE-ProRule" id="PRU00175"/>
    </source>
</evidence>
<evidence type="ECO:0000256" key="4">
    <source>
        <dbReference type="ARBA" id="ARBA00022771"/>
    </source>
</evidence>
<evidence type="ECO:0000256" key="8">
    <source>
        <dbReference type="ARBA" id="ARBA00022840"/>
    </source>
</evidence>
<proteinExistence type="inferred from homology"/>
<keyword evidence="16" id="KW-1185">Reference proteome</keyword>
<dbReference type="Proteomes" id="UP000226192">
    <property type="component" value="Unassembled WGS sequence"/>
</dbReference>
<dbReference type="EMBL" id="NJET01000038">
    <property type="protein sequence ID" value="PHH63989.1"/>
    <property type="molecule type" value="Genomic_DNA"/>
</dbReference>
<dbReference type="GO" id="GO:0051537">
    <property type="term" value="F:2 iron, 2 sulfur cluster binding"/>
    <property type="evidence" value="ECO:0007669"/>
    <property type="project" value="InterPro"/>
</dbReference>
<organism evidence="15 16">
    <name type="scientific">Ophiocordyceps australis</name>
    <dbReference type="NCBI Taxonomy" id="1399860"/>
    <lineage>
        <taxon>Eukaryota</taxon>
        <taxon>Fungi</taxon>
        <taxon>Dikarya</taxon>
        <taxon>Ascomycota</taxon>
        <taxon>Pezizomycotina</taxon>
        <taxon>Sordariomycetes</taxon>
        <taxon>Hypocreomycetidae</taxon>
        <taxon>Hypocreales</taxon>
        <taxon>Ophiocordycipitaceae</taxon>
        <taxon>Ophiocordyceps</taxon>
    </lineage>
</organism>
<feature type="compositionally biased region" description="Polar residues" evidence="11">
    <location>
        <begin position="173"/>
        <end position="197"/>
    </location>
</feature>
<evidence type="ECO:0000256" key="5">
    <source>
        <dbReference type="ARBA" id="ARBA00022801"/>
    </source>
</evidence>
<feature type="region of interest" description="Disordered" evidence="11">
    <location>
        <begin position="73"/>
        <end position="130"/>
    </location>
</feature>
<dbReference type="InterPro" id="IPR001650">
    <property type="entry name" value="Helicase_C-like"/>
</dbReference>
<keyword evidence="3" id="KW-0547">Nucleotide-binding</keyword>
<feature type="compositionally biased region" description="Polar residues" evidence="11">
    <location>
        <begin position="883"/>
        <end position="893"/>
    </location>
</feature>
<comment type="similarity">
    <text evidence="1">Belongs to the SNF2/RAD54 helicase family.</text>
</comment>
<dbReference type="GO" id="GO:0004386">
    <property type="term" value="F:helicase activity"/>
    <property type="evidence" value="ECO:0007669"/>
    <property type="project" value="UniProtKB-KW"/>
</dbReference>
<dbReference type="GO" id="GO:0005524">
    <property type="term" value="F:ATP binding"/>
    <property type="evidence" value="ECO:0007669"/>
    <property type="project" value="UniProtKB-KW"/>
</dbReference>
<dbReference type="STRING" id="1399860.A0A2C5XA57"/>
<dbReference type="Gene3D" id="3.40.50.300">
    <property type="entry name" value="P-loop containing nucleotide triphosphate hydrolases"/>
    <property type="match status" value="1"/>
</dbReference>
<feature type="region of interest" description="Disordered" evidence="11">
    <location>
        <begin position="144"/>
        <end position="197"/>
    </location>
</feature>
<evidence type="ECO:0000313" key="16">
    <source>
        <dbReference type="Proteomes" id="UP000226192"/>
    </source>
</evidence>
<feature type="compositionally biased region" description="Polar residues" evidence="11">
    <location>
        <begin position="148"/>
        <end position="166"/>
    </location>
</feature>
<evidence type="ECO:0000256" key="3">
    <source>
        <dbReference type="ARBA" id="ARBA00022741"/>
    </source>
</evidence>
<accession>A0A2C5XA57</accession>
<feature type="region of interest" description="Disordered" evidence="11">
    <location>
        <begin position="856"/>
        <end position="894"/>
    </location>
</feature>
<evidence type="ECO:0000256" key="2">
    <source>
        <dbReference type="ARBA" id="ARBA00022723"/>
    </source>
</evidence>
<dbReference type="GO" id="GO:0016787">
    <property type="term" value="F:hydrolase activity"/>
    <property type="evidence" value="ECO:0007669"/>
    <property type="project" value="UniProtKB-KW"/>
</dbReference>
<dbReference type="Gene3D" id="3.30.40.10">
    <property type="entry name" value="Zinc/RING finger domain, C3HC4 (zinc finger)"/>
    <property type="match status" value="1"/>
</dbReference>
<sequence length="1097" mass="123077">MKKKPDASQLQHELQSLQESHHCHKSDSATEIDAEIVSRTELLEHAQSLDATTQRQCRESPAALPKAIRSVLAPLSASQQQTKMSGDSFSSPSISPLKLKHGSPAGSSPLHKRRRIETTPKNTSLLDETDDEDLPDIFLDLTRPLSDCENTGSTKSSDAACLNSQGREIPGSLHSQAPQGISQPPPGSNSSATPLSSTTEHIAPALEFHGPQLEAPTMTSQDSEAYAEGRNVHAPRNLQKLKTQAATSSGVPEAVDDIRSPQNSNATASRGLNMPHIPSDGRSLAQVILSTKSWDLETGLDQNGNALPGRLFGIFADTEHVGVSEKELDALLQNIQPDIDVSERAWKKTPAGLKSPLYPHQELALSWMKKLEQGTNKGGILADDMGLGKTISTLALLLERPGSTGKKTNLIITPLSLLDQWKEEITKKVKLSHCMSIFVHHNTRTTAETLMKYDVVLTTYGTVAAEARRYEVFLRDNKDRNIDYNSSSLNVKFPLLHPTKARFYRIILDEAQCIKNERTLTSKACSQLIATYRWCLTGTPLMNNIKELFSLVHFLRIRPYCDWTNFRQAFGKLCGDRSNTLDSKAEGMDRLRALLKAIMLRRKKTSELNGQPILKLPPKKEHSIHATLTSRERQNYDKLEAESQEELRKIIREDTLNQNFVSILVMLTRMRFACCHRRLNVKLEEAKAEETMEMKMYARGLDAAVVERIKATSAFECPVCLDAVGSPWFLTPCGHALCTACCSSIIDEAAKKNLQAGEESEQAKCPVCSSVFLSNKCVTLEAFQDVHMPEVAAQRKNDDFDDSDNDYDSDLDEFLENGANAEMHDTESDKKDGQDLEAKEHEFSLPQVPRLSSMVLEKGQEQKASQDKSPQGDAKGKVKAEKSSNASKYSASTLRRLRVNSKKSRDHHRRYMNYLRETWVTSSKVRKCIKLLKKLDERGEKTIVFSQWTLFLDLIQVGMWHEGFSAEPERYDGTMTADERGQAVHDFRYRRSSRVMLVSLRAGNTGLNLTSATSVIIMDPFWNPYVEMQAVDRAHRIGQQRQVNVYRILTQETVEDRIVALQEKKREIIEAALDEQESRKIGRLQVRELKFLFNVHN</sequence>
<dbReference type="InterPro" id="IPR014001">
    <property type="entry name" value="Helicase_ATP-bd"/>
</dbReference>
<reference evidence="15 16" key="1">
    <citation type="submission" date="2017-06" db="EMBL/GenBank/DDBJ databases">
        <title>Ant-infecting Ophiocordyceps genomes reveal a high diversity of potential behavioral manipulation genes and a possible major role for enterotoxins.</title>
        <authorList>
            <person name="De Bekker C."/>
            <person name="Evans H.C."/>
            <person name="Brachmann A."/>
            <person name="Hughes D.P."/>
        </authorList>
    </citation>
    <scope>NUCLEOTIDE SEQUENCE [LARGE SCALE GENOMIC DNA]</scope>
    <source>
        <strain evidence="15 16">Map64</strain>
    </source>
</reference>
<dbReference type="SUPFAM" id="SSF52540">
    <property type="entry name" value="P-loop containing nucleoside triphosphate hydrolases"/>
    <property type="match status" value="2"/>
</dbReference>
<evidence type="ECO:0000256" key="6">
    <source>
        <dbReference type="ARBA" id="ARBA00022806"/>
    </source>
</evidence>
<dbReference type="GO" id="GO:0005634">
    <property type="term" value="C:nucleus"/>
    <property type="evidence" value="ECO:0007669"/>
    <property type="project" value="TreeGrafter"/>
</dbReference>
<evidence type="ECO:0000313" key="15">
    <source>
        <dbReference type="EMBL" id="PHH63989.1"/>
    </source>
</evidence>
<dbReference type="PROSITE" id="PS51194">
    <property type="entry name" value="HELICASE_CTER"/>
    <property type="match status" value="1"/>
</dbReference>
<dbReference type="OrthoDB" id="423559at2759"/>
<feature type="domain" description="RING-type" evidence="12">
    <location>
        <begin position="717"/>
        <end position="769"/>
    </location>
</feature>
<dbReference type="CDD" id="cd16449">
    <property type="entry name" value="RING-HC"/>
    <property type="match status" value="1"/>
</dbReference>
<protein>
    <recommendedName>
        <fullName evidence="17">RING-type domain-containing protein</fullName>
    </recommendedName>
</protein>
<evidence type="ECO:0000256" key="10">
    <source>
        <dbReference type="SAM" id="Coils"/>
    </source>
</evidence>
<evidence type="ECO:0000256" key="1">
    <source>
        <dbReference type="ARBA" id="ARBA00007025"/>
    </source>
</evidence>
<evidence type="ECO:0000256" key="7">
    <source>
        <dbReference type="ARBA" id="ARBA00022833"/>
    </source>
</evidence>
<evidence type="ECO:0000259" key="14">
    <source>
        <dbReference type="PROSITE" id="PS51194"/>
    </source>
</evidence>
<keyword evidence="2" id="KW-0479">Metal-binding</keyword>
<keyword evidence="4 9" id="KW-0863">Zinc-finger</keyword>
<dbReference type="InterPro" id="IPR027417">
    <property type="entry name" value="P-loop_NTPase"/>
</dbReference>
<feature type="coiled-coil region" evidence="10">
    <location>
        <begin position="1051"/>
        <end position="1079"/>
    </location>
</feature>
<feature type="domain" description="Helicase C-terminal" evidence="14">
    <location>
        <begin position="927"/>
        <end position="1092"/>
    </location>
</feature>